<evidence type="ECO:0000256" key="3">
    <source>
        <dbReference type="ARBA" id="ARBA00022723"/>
    </source>
</evidence>
<dbReference type="GO" id="GO:0009055">
    <property type="term" value="F:electron transfer activity"/>
    <property type="evidence" value="ECO:0007669"/>
    <property type="project" value="InterPro"/>
</dbReference>
<dbReference type="InterPro" id="IPR050597">
    <property type="entry name" value="Cytochrome_c_Oxidase_Subunit"/>
</dbReference>
<keyword evidence="5 6" id="KW-0408">Iron</keyword>
<protein>
    <recommendedName>
        <fullName evidence="8">Cytochrome c domain-containing protein</fullName>
    </recommendedName>
</protein>
<sequence>MKHILAAIATVLALGAMFIVYQSDKEVNKVEEISKMIAKTEVKVQLDTAPTAAQEAAVETMSKAEIEQEQAKKKKELDEKLQALKNKAGNVAAFSVSPLYKQKCSSCHGVNGEGIIGPKLIGLSAEKVYKDLEEFKSGTRKNYVMYGLLSKMDESQMKELSDEIGSFEQKLKEQQQ</sequence>
<keyword evidence="7" id="KW-0175">Coiled coil</keyword>
<keyword evidence="4" id="KW-0249">Electron transport</keyword>
<proteinExistence type="predicted"/>
<keyword evidence="3 6" id="KW-0479">Metal-binding</keyword>
<dbReference type="RefSeq" id="WP_067331563.1">
    <property type="nucleotide sequence ID" value="NZ_LNKT01000045.1"/>
</dbReference>
<evidence type="ECO:0000256" key="5">
    <source>
        <dbReference type="ARBA" id="ARBA00023004"/>
    </source>
</evidence>
<dbReference type="AlphaFoldDB" id="A0A151CF30"/>
<dbReference type="PROSITE" id="PS51007">
    <property type="entry name" value="CYTC"/>
    <property type="match status" value="1"/>
</dbReference>
<evidence type="ECO:0000256" key="2">
    <source>
        <dbReference type="ARBA" id="ARBA00022617"/>
    </source>
</evidence>
<dbReference type="PANTHER" id="PTHR33751">
    <property type="entry name" value="CBB3-TYPE CYTOCHROME C OXIDASE SUBUNIT FIXP"/>
    <property type="match status" value="1"/>
</dbReference>
<dbReference type="PANTHER" id="PTHR33751:SF9">
    <property type="entry name" value="CYTOCHROME C4"/>
    <property type="match status" value="1"/>
</dbReference>
<keyword evidence="2 6" id="KW-0349">Heme</keyword>
<dbReference type="STRING" id="1630136.AS592_01885"/>
<keyword evidence="10" id="KW-1185">Reference proteome</keyword>
<evidence type="ECO:0000259" key="8">
    <source>
        <dbReference type="PROSITE" id="PS51007"/>
    </source>
</evidence>
<evidence type="ECO:0000256" key="6">
    <source>
        <dbReference type="PROSITE-ProRule" id="PRU00433"/>
    </source>
</evidence>
<dbReference type="GO" id="GO:0046872">
    <property type="term" value="F:metal ion binding"/>
    <property type="evidence" value="ECO:0007669"/>
    <property type="project" value="UniProtKB-KW"/>
</dbReference>
<evidence type="ECO:0000313" key="9">
    <source>
        <dbReference type="EMBL" id="KYJ86138.1"/>
    </source>
</evidence>
<feature type="coiled-coil region" evidence="7">
    <location>
        <begin position="54"/>
        <end position="87"/>
    </location>
</feature>
<dbReference type="Pfam" id="PF00034">
    <property type="entry name" value="Cytochrom_C"/>
    <property type="match status" value="1"/>
</dbReference>
<keyword evidence="1" id="KW-0813">Transport</keyword>
<dbReference type="InterPro" id="IPR009056">
    <property type="entry name" value="Cyt_c-like_dom"/>
</dbReference>
<evidence type="ECO:0000256" key="1">
    <source>
        <dbReference type="ARBA" id="ARBA00022448"/>
    </source>
</evidence>
<dbReference type="OrthoDB" id="5339742at2"/>
<evidence type="ECO:0000256" key="4">
    <source>
        <dbReference type="ARBA" id="ARBA00022982"/>
    </source>
</evidence>
<dbReference type="InterPro" id="IPR036909">
    <property type="entry name" value="Cyt_c-like_dom_sf"/>
</dbReference>
<dbReference type="GO" id="GO:0020037">
    <property type="term" value="F:heme binding"/>
    <property type="evidence" value="ECO:0007669"/>
    <property type="project" value="InterPro"/>
</dbReference>
<comment type="caution">
    <text evidence="9">The sequence shown here is derived from an EMBL/GenBank/DDBJ whole genome shotgun (WGS) entry which is preliminary data.</text>
</comment>
<feature type="domain" description="Cytochrome c" evidence="8">
    <location>
        <begin position="85"/>
        <end position="168"/>
    </location>
</feature>
<organism evidence="9 10">
    <name type="scientific">Sulfurovum riftiae</name>
    <dbReference type="NCBI Taxonomy" id="1630136"/>
    <lineage>
        <taxon>Bacteria</taxon>
        <taxon>Pseudomonadati</taxon>
        <taxon>Campylobacterota</taxon>
        <taxon>Epsilonproteobacteria</taxon>
        <taxon>Campylobacterales</taxon>
        <taxon>Sulfurovaceae</taxon>
        <taxon>Sulfurovum</taxon>
    </lineage>
</organism>
<dbReference type="Proteomes" id="UP000075359">
    <property type="component" value="Unassembled WGS sequence"/>
</dbReference>
<evidence type="ECO:0000313" key="10">
    <source>
        <dbReference type="Proteomes" id="UP000075359"/>
    </source>
</evidence>
<dbReference type="EMBL" id="LNKT01000045">
    <property type="protein sequence ID" value="KYJ86138.1"/>
    <property type="molecule type" value="Genomic_DNA"/>
</dbReference>
<accession>A0A151CF30</accession>
<dbReference type="Gene3D" id="1.10.760.10">
    <property type="entry name" value="Cytochrome c-like domain"/>
    <property type="match status" value="1"/>
</dbReference>
<reference evidence="9 10" key="1">
    <citation type="submission" date="2015-11" db="EMBL/GenBank/DDBJ databases">
        <title>Draft genome of Sulfurovum riftiae 1812E, a member of the Epsilonproteobacteria isolated from the tube of the deep-sea hydrothermal vent tubewom Riftia pachyptila.</title>
        <authorList>
            <person name="Vetriani C."/>
            <person name="Giovannelli D."/>
        </authorList>
    </citation>
    <scope>NUCLEOTIDE SEQUENCE [LARGE SCALE GENOMIC DNA]</scope>
    <source>
        <strain evidence="9 10">1812E</strain>
    </source>
</reference>
<dbReference type="SUPFAM" id="SSF46626">
    <property type="entry name" value="Cytochrome c"/>
    <property type="match status" value="1"/>
</dbReference>
<name>A0A151CF30_9BACT</name>
<evidence type="ECO:0000256" key="7">
    <source>
        <dbReference type="SAM" id="Coils"/>
    </source>
</evidence>
<gene>
    <name evidence="9" type="ORF">AS592_01885</name>
</gene>